<evidence type="ECO:0000256" key="12">
    <source>
        <dbReference type="SAM" id="Phobius"/>
    </source>
</evidence>
<dbReference type="GO" id="GO:0005249">
    <property type="term" value="F:voltage-gated potassium channel activity"/>
    <property type="evidence" value="ECO:0007669"/>
    <property type="project" value="InterPro"/>
</dbReference>
<accession>A0A6G9AUK7</accession>
<dbReference type="KEGG" id="spib:G8759_26685"/>
<keyword evidence="8 12" id="KW-1133">Transmembrane helix</keyword>
<feature type="transmembrane region" description="Helical" evidence="12">
    <location>
        <begin position="213"/>
        <end position="237"/>
    </location>
</feature>
<name>A0A6G9AUK7_9BACT</name>
<dbReference type="InterPro" id="IPR005821">
    <property type="entry name" value="Ion_trans_dom"/>
</dbReference>
<keyword evidence="6" id="KW-0851">Voltage-gated channel</keyword>
<dbReference type="Gene3D" id="1.10.287.70">
    <property type="match status" value="1"/>
</dbReference>
<evidence type="ECO:0000256" key="5">
    <source>
        <dbReference type="ARBA" id="ARBA00022826"/>
    </source>
</evidence>
<gene>
    <name evidence="14" type="ORF">G8759_26685</name>
</gene>
<comment type="subcellular location">
    <subcellularLocation>
        <location evidence="1">Membrane</location>
        <topology evidence="1">Multi-pass membrane protein</topology>
    </subcellularLocation>
</comment>
<dbReference type="InterPro" id="IPR028325">
    <property type="entry name" value="VG_K_chnl"/>
</dbReference>
<keyword evidence="15" id="KW-1185">Reference proteome</keyword>
<feature type="transmembrane region" description="Helical" evidence="12">
    <location>
        <begin position="58"/>
        <end position="78"/>
    </location>
</feature>
<evidence type="ECO:0000256" key="6">
    <source>
        <dbReference type="ARBA" id="ARBA00022882"/>
    </source>
</evidence>
<dbReference type="InterPro" id="IPR027359">
    <property type="entry name" value="Volt_channel_dom_sf"/>
</dbReference>
<reference evidence="14 15" key="1">
    <citation type="submission" date="2020-03" db="EMBL/GenBank/DDBJ databases">
        <authorList>
            <person name="Kim M.K."/>
        </authorList>
    </citation>
    <scope>NUCLEOTIDE SEQUENCE [LARGE SCALE GENOMIC DNA]</scope>
    <source>
        <strain evidence="14 15">BT328</strain>
    </source>
</reference>
<evidence type="ECO:0000259" key="13">
    <source>
        <dbReference type="Pfam" id="PF00520"/>
    </source>
</evidence>
<dbReference type="Gene3D" id="1.20.120.350">
    <property type="entry name" value="Voltage-gated potassium channels. Chain C"/>
    <property type="match status" value="1"/>
</dbReference>
<evidence type="ECO:0000256" key="9">
    <source>
        <dbReference type="ARBA" id="ARBA00023065"/>
    </source>
</evidence>
<feature type="transmembrane region" description="Helical" evidence="12">
    <location>
        <begin position="183"/>
        <end position="201"/>
    </location>
</feature>
<evidence type="ECO:0000256" key="8">
    <source>
        <dbReference type="ARBA" id="ARBA00022989"/>
    </source>
</evidence>
<evidence type="ECO:0000256" key="3">
    <source>
        <dbReference type="ARBA" id="ARBA00022538"/>
    </source>
</evidence>
<protein>
    <submittedName>
        <fullName evidence="14">Ion transporter</fullName>
    </submittedName>
</protein>
<evidence type="ECO:0000313" key="15">
    <source>
        <dbReference type="Proteomes" id="UP000501802"/>
    </source>
</evidence>
<keyword evidence="5" id="KW-0631">Potassium channel</keyword>
<keyword evidence="4 12" id="KW-0812">Transmembrane</keyword>
<dbReference type="GO" id="GO:0001508">
    <property type="term" value="P:action potential"/>
    <property type="evidence" value="ECO:0007669"/>
    <property type="project" value="TreeGrafter"/>
</dbReference>
<feature type="transmembrane region" description="Helical" evidence="12">
    <location>
        <begin position="150"/>
        <end position="171"/>
    </location>
</feature>
<dbReference type="PANTHER" id="PTHR11537">
    <property type="entry name" value="VOLTAGE-GATED POTASSIUM CHANNEL"/>
    <property type="match status" value="1"/>
</dbReference>
<proteinExistence type="predicted"/>
<evidence type="ECO:0000256" key="7">
    <source>
        <dbReference type="ARBA" id="ARBA00022958"/>
    </source>
</evidence>
<evidence type="ECO:0000256" key="11">
    <source>
        <dbReference type="ARBA" id="ARBA00023303"/>
    </source>
</evidence>
<keyword evidence="10 12" id="KW-0472">Membrane</keyword>
<evidence type="ECO:0000313" key="14">
    <source>
        <dbReference type="EMBL" id="QIP15965.1"/>
    </source>
</evidence>
<feature type="transmembrane region" description="Helical" evidence="12">
    <location>
        <begin position="84"/>
        <end position="107"/>
    </location>
</feature>
<feature type="transmembrane region" description="Helical" evidence="12">
    <location>
        <begin position="29"/>
        <end position="51"/>
    </location>
</feature>
<dbReference type="PANTHER" id="PTHR11537:SF254">
    <property type="entry name" value="POTASSIUM VOLTAGE-GATED CHANNEL PROTEIN SHAB"/>
    <property type="match status" value="1"/>
</dbReference>
<dbReference type="AlphaFoldDB" id="A0A6G9AUK7"/>
<keyword evidence="7" id="KW-0630">Potassium</keyword>
<evidence type="ECO:0000256" key="2">
    <source>
        <dbReference type="ARBA" id="ARBA00022448"/>
    </source>
</evidence>
<sequence>MQTRWQRIRNRLHTIVFENDTWAGRLFDIALLLLILLSVAAVIAESVPALANKEIFQILEWAFTVVFTLEFILRLIAVRNPLQYLFSFFGLVDFLAILPAYLSLFLLGSHELVVIRILRLLRIFRILKLQEYTSAADLLAASLRESRAKITVFFVAIFTLVITLGAMMYVVEGHSNGFKSIPASIYWAIITITTVGYGDIVPSTWMGKLIASLIMLLGYVIIAVPTGIVAVSLTGIANRREINPQACPNCGRQGHDSDAKYCKYCAEKL</sequence>
<evidence type="ECO:0000256" key="4">
    <source>
        <dbReference type="ARBA" id="ARBA00022692"/>
    </source>
</evidence>
<organism evidence="14 15">
    <name type="scientific">Spirosoma aureum</name>
    <dbReference type="NCBI Taxonomy" id="2692134"/>
    <lineage>
        <taxon>Bacteria</taxon>
        <taxon>Pseudomonadati</taxon>
        <taxon>Bacteroidota</taxon>
        <taxon>Cytophagia</taxon>
        <taxon>Cytophagales</taxon>
        <taxon>Cytophagaceae</taxon>
        <taxon>Spirosoma</taxon>
    </lineage>
</organism>
<keyword evidence="2" id="KW-0813">Transport</keyword>
<dbReference type="RefSeq" id="WP_167215262.1">
    <property type="nucleotide sequence ID" value="NZ_CP050063.1"/>
</dbReference>
<dbReference type="Pfam" id="PF00520">
    <property type="entry name" value="Ion_trans"/>
    <property type="match status" value="1"/>
</dbReference>
<dbReference type="Proteomes" id="UP000501802">
    <property type="component" value="Chromosome"/>
</dbReference>
<dbReference type="GO" id="GO:0008076">
    <property type="term" value="C:voltage-gated potassium channel complex"/>
    <property type="evidence" value="ECO:0007669"/>
    <property type="project" value="InterPro"/>
</dbReference>
<keyword evidence="3" id="KW-0633">Potassium transport</keyword>
<evidence type="ECO:0000256" key="10">
    <source>
        <dbReference type="ARBA" id="ARBA00023136"/>
    </source>
</evidence>
<keyword evidence="9" id="KW-0406">Ion transport</keyword>
<dbReference type="SUPFAM" id="SSF81324">
    <property type="entry name" value="Voltage-gated potassium channels"/>
    <property type="match status" value="1"/>
</dbReference>
<keyword evidence="11" id="KW-0407">Ion channel</keyword>
<feature type="domain" description="Ion transport" evidence="13">
    <location>
        <begin position="25"/>
        <end position="237"/>
    </location>
</feature>
<dbReference type="PRINTS" id="PR00169">
    <property type="entry name" value="KCHANNEL"/>
</dbReference>
<evidence type="ECO:0000256" key="1">
    <source>
        <dbReference type="ARBA" id="ARBA00004141"/>
    </source>
</evidence>
<dbReference type="EMBL" id="CP050063">
    <property type="protein sequence ID" value="QIP15965.1"/>
    <property type="molecule type" value="Genomic_DNA"/>
</dbReference>